<dbReference type="PROSITE" id="PS00108">
    <property type="entry name" value="PROTEIN_KINASE_ST"/>
    <property type="match status" value="1"/>
</dbReference>
<protein>
    <recommendedName>
        <fullName evidence="8">Protein kinase domain-containing protein</fullName>
    </recommendedName>
</protein>
<evidence type="ECO:0000256" key="6">
    <source>
        <dbReference type="SAM" id="MobiDB-lite"/>
    </source>
</evidence>
<keyword evidence="3" id="KW-0418">Kinase</keyword>
<dbReference type="InterPro" id="IPR011009">
    <property type="entry name" value="Kinase-like_dom_sf"/>
</dbReference>
<dbReference type="Pfam" id="PF00069">
    <property type="entry name" value="Pkinase"/>
    <property type="match status" value="1"/>
</dbReference>
<dbReference type="OMA" id="CISIFME"/>
<dbReference type="EMBL" id="LJSK01000508">
    <property type="protein sequence ID" value="KPI82859.1"/>
    <property type="molecule type" value="Genomic_DNA"/>
</dbReference>
<feature type="region of interest" description="Disordered" evidence="6">
    <location>
        <begin position="929"/>
        <end position="987"/>
    </location>
</feature>
<feature type="region of interest" description="Disordered" evidence="6">
    <location>
        <begin position="187"/>
        <end position="235"/>
    </location>
</feature>
<evidence type="ECO:0000313" key="10">
    <source>
        <dbReference type="Proteomes" id="UP000038009"/>
    </source>
</evidence>
<keyword evidence="4 5" id="KW-0067">ATP-binding</keyword>
<evidence type="ECO:0000256" key="5">
    <source>
        <dbReference type="PROSITE-ProRule" id="PRU10141"/>
    </source>
</evidence>
<keyword evidence="1" id="KW-0808">Transferase</keyword>
<dbReference type="PROSITE" id="PS00107">
    <property type="entry name" value="PROTEIN_KINASE_ATP"/>
    <property type="match status" value="1"/>
</dbReference>
<dbReference type="PANTHER" id="PTHR48016">
    <property type="entry name" value="MAP KINASE KINASE KINASE SSK2-RELATED-RELATED"/>
    <property type="match status" value="1"/>
</dbReference>
<feature type="region of interest" description="Disordered" evidence="6">
    <location>
        <begin position="117"/>
        <end position="156"/>
    </location>
</feature>
<feature type="compositionally biased region" description="Basic and acidic residues" evidence="6">
    <location>
        <begin position="688"/>
        <end position="711"/>
    </location>
</feature>
<dbReference type="PANTHER" id="PTHR48016:SF56">
    <property type="entry name" value="MAPKK KINASE"/>
    <property type="match status" value="1"/>
</dbReference>
<evidence type="ECO:0000256" key="7">
    <source>
        <dbReference type="SAM" id="Phobius"/>
    </source>
</evidence>
<dbReference type="GO" id="GO:0005524">
    <property type="term" value="F:ATP binding"/>
    <property type="evidence" value="ECO:0007669"/>
    <property type="project" value="UniProtKB-UniRule"/>
</dbReference>
<dbReference type="OrthoDB" id="40902at2759"/>
<keyword evidence="10" id="KW-1185">Reference proteome</keyword>
<feature type="region of interest" description="Disordered" evidence="6">
    <location>
        <begin position="1"/>
        <end position="59"/>
    </location>
</feature>
<feature type="compositionally biased region" description="Polar residues" evidence="6">
    <location>
        <begin position="200"/>
        <end position="215"/>
    </location>
</feature>
<dbReference type="SUPFAM" id="SSF56112">
    <property type="entry name" value="Protein kinase-like (PK-like)"/>
    <property type="match status" value="1"/>
</dbReference>
<accession>A0A0N0P2E5</accession>
<feature type="region of interest" description="Disordered" evidence="6">
    <location>
        <begin position="682"/>
        <end position="716"/>
    </location>
</feature>
<evidence type="ECO:0000256" key="4">
    <source>
        <dbReference type="ARBA" id="ARBA00022840"/>
    </source>
</evidence>
<feature type="compositionally biased region" description="Polar residues" evidence="6">
    <location>
        <begin position="939"/>
        <end position="956"/>
    </location>
</feature>
<dbReference type="SMART" id="SM00220">
    <property type="entry name" value="S_TKc"/>
    <property type="match status" value="1"/>
</dbReference>
<dbReference type="Gene3D" id="1.10.510.10">
    <property type="entry name" value="Transferase(Phosphotransferase) domain 1"/>
    <property type="match status" value="1"/>
</dbReference>
<evidence type="ECO:0000256" key="3">
    <source>
        <dbReference type="ARBA" id="ARBA00022777"/>
    </source>
</evidence>
<comment type="caution">
    <text evidence="9">The sequence shown here is derived from an EMBL/GenBank/DDBJ whole genome shotgun (WGS) entry which is preliminary data.</text>
</comment>
<feature type="region of interest" description="Disordered" evidence="6">
    <location>
        <begin position="1228"/>
        <end position="1301"/>
    </location>
</feature>
<feature type="transmembrane region" description="Helical" evidence="7">
    <location>
        <begin position="473"/>
        <end position="496"/>
    </location>
</feature>
<feature type="transmembrane region" description="Helical" evidence="7">
    <location>
        <begin position="443"/>
        <end position="466"/>
    </location>
</feature>
<dbReference type="VEuPathDB" id="TriTrypDB:Lsey_0508_0010"/>
<gene>
    <name evidence="9" type="ORF">ABL78_8128</name>
</gene>
<evidence type="ECO:0000259" key="8">
    <source>
        <dbReference type="PROSITE" id="PS50011"/>
    </source>
</evidence>
<feature type="compositionally biased region" description="Polar residues" evidence="6">
    <location>
        <begin position="125"/>
        <end position="139"/>
    </location>
</feature>
<evidence type="ECO:0000256" key="2">
    <source>
        <dbReference type="ARBA" id="ARBA00022741"/>
    </source>
</evidence>
<dbReference type="PROSITE" id="PS50011">
    <property type="entry name" value="PROTEIN_KINASE_DOM"/>
    <property type="match status" value="1"/>
</dbReference>
<keyword evidence="7" id="KW-0812">Transmembrane</keyword>
<dbReference type="InterPro" id="IPR000719">
    <property type="entry name" value="Prot_kinase_dom"/>
</dbReference>
<keyword evidence="2 5" id="KW-0547">Nucleotide-binding</keyword>
<feature type="domain" description="Protein kinase" evidence="8">
    <location>
        <begin position="891"/>
        <end position="1205"/>
    </location>
</feature>
<keyword evidence="7" id="KW-1133">Transmembrane helix</keyword>
<proteinExistence type="predicted"/>
<evidence type="ECO:0000313" key="9">
    <source>
        <dbReference type="EMBL" id="KPI82859.1"/>
    </source>
</evidence>
<feature type="compositionally biased region" description="Polar residues" evidence="6">
    <location>
        <begin position="1274"/>
        <end position="1288"/>
    </location>
</feature>
<evidence type="ECO:0000256" key="1">
    <source>
        <dbReference type="ARBA" id="ARBA00022679"/>
    </source>
</evidence>
<dbReference type="InterPro" id="IPR017441">
    <property type="entry name" value="Protein_kinase_ATP_BS"/>
</dbReference>
<organism evidence="9 10">
    <name type="scientific">Leptomonas seymouri</name>
    <dbReference type="NCBI Taxonomy" id="5684"/>
    <lineage>
        <taxon>Eukaryota</taxon>
        <taxon>Discoba</taxon>
        <taxon>Euglenozoa</taxon>
        <taxon>Kinetoplastea</taxon>
        <taxon>Metakinetoplastina</taxon>
        <taxon>Trypanosomatida</taxon>
        <taxon>Trypanosomatidae</taxon>
        <taxon>Leishmaniinae</taxon>
        <taxon>Leptomonas</taxon>
    </lineage>
</organism>
<sequence>MSAPYKLPGSAKEKKEDASLDPPAFEEKSCIDKLQNDPSSSGASATADRPSRFGASGVLARPCGENAAQQNMNCSDRSKQLSGQHFQQLSVDKGDHDGSVVVLPSAGVPSSVHPIQAADQEERASSPSGGTVCRSNVETKGSGLGPSVTRPGHTPNLHAVACDTVTMDTRDGISRSRLSAQVLRGILGSGEKKSGGTPRRQANSSGVPNNRTSAIEANPLRPSSRLSATSGSEGNVEMEYRNSLEYGDGVSSTQSSGAQIHVRAEEMHPRGDGGDYDGADTFGDEQSFTNRRGKLEWLRTPSLFYFFANVIRWNELQLQRRAFMNSWQARQQQDSQGTASLVSVWTQHRERELRTLEAHISFSVFELDGIYLNRLLMSWSKPKLRALVAEVVTTWKEEGPSSAKFDSVSSRLFDAISSEESCQLRCTWVFNARQWLGLARHRWIVTGMFTMCFVVAILCVVFLAVFGRTREGVCIVLSAVLGVAVFSMYFLAMFIVHHNTYAAAAAIYFREAAVRAAQQKMKEEELKEVDDLTGANSYLGGSEEKYSGLRGRTMGGLANSNDTDTRSDYTAEQTSLAVRNLRALTEGSSHPGDPAGQYCRLLESFLSGVRESGTAAGGYYHDDMTFTDDNVPSFISRSPHIGDSAKPKPDRDCDNTLLLSSVTYEQHQKYLKQRQSLLVQETMSSSRVRSDRKDGVGENRFEGHMNDKAQESENSSGIRHCANGADGAVDGPLSLQQLADLPDKVNITALIYCNNISVLSEVVSSLWERMYIVLRVADLCALDNTFKHGSERFKVVLIHAPDAPDGSEVLLTALSWLQVERRPVFFISRQTDSFAHQVPSHARLKVPLTSASINMLFLAGIGVEAEQGSISFSAFLQQEQSPSHPFQAPPYVLGRRLGGGAFGNVFEAELEGSGAKCAVKRMYLKEDSDAGGHDGQGGYSSTAANTSAHCSASGEPNPSAGEVGHTTSSKAGEAAGNTANNSDDDGCVTEVGSQLRDIAQEVEIMSSLQHPNIVRYYFCERDDNCISIFMELCTGGSLSSLIHSGKLVNPPEIKLLLREIISAVAYLHSLRIVHRDLKPDNVLFRQGHVKITDFGTAVHKHGCDLRLIKGTFAYMAPETLVGEPYGSACDVWSIGCIAAEVLSVDLPQHALGLPAMCEYYRTMEKDCTLPIECDVPGVRDFLLACLRRDPSRRSTATELFYHPLLQARDTSTQLWMKKVVEQRRHKHILQQKMSHRIGPGARSNGGPGSGNAGPNSLHGSNVRGRGDGDGFDLSSGNGSIISLDSSRLTGHEDQVESLLTP</sequence>
<keyword evidence="7" id="KW-0472">Membrane</keyword>
<name>A0A0N0P2E5_LEPSE</name>
<feature type="binding site" evidence="5">
    <location>
        <position position="920"/>
    </location>
    <ligand>
        <name>ATP</name>
        <dbReference type="ChEBI" id="CHEBI:30616"/>
    </ligand>
</feature>
<dbReference type="InterPro" id="IPR008271">
    <property type="entry name" value="Ser/Thr_kinase_AS"/>
</dbReference>
<dbReference type="GO" id="GO:0004672">
    <property type="term" value="F:protein kinase activity"/>
    <property type="evidence" value="ECO:0007669"/>
    <property type="project" value="InterPro"/>
</dbReference>
<feature type="compositionally biased region" description="Basic and acidic residues" evidence="6">
    <location>
        <begin position="25"/>
        <end position="35"/>
    </location>
</feature>
<dbReference type="Proteomes" id="UP000038009">
    <property type="component" value="Unassembled WGS sequence"/>
</dbReference>
<reference evidence="9 10" key="1">
    <citation type="journal article" date="2015" name="PLoS Pathog.">
        <title>Leptomonas seymouri: Adaptations to the Dixenous Life Cycle Analyzed by Genome Sequencing, Transcriptome Profiling and Co-infection with Leishmania donovani.</title>
        <authorList>
            <person name="Kraeva N."/>
            <person name="Butenko A."/>
            <person name="Hlavacova J."/>
            <person name="Kostygov A."/>
            <person name="Myskova J."/>
            <person name="Grybchuk D."/>
            <person name="Lestinova T."/>
            <person name="Votypka J."/>
            <person name="Volf P."/>
            <person name="Opperdoes F."/>
            <person name="Flegontov P."/>
            <person name="Lukes J."/>
            <person name="Yurchenko V."/>
        </authorList>
    </citation>
    <scope>NUCLEOTIDE SEQUENCE [LARGE SCALE GENOMIC DNA]</scope>
    <source>
        <strain evidence="9 10">ATCC 30220</strain>
    </source>
</reference>
<dbReference type="InterPro" id="IPR050538">
    <property type="entry name" value="MAP_kinase_kinase_kinase"/>
</dbReference>
<feature type="compositionally biased region" description="Polar residues" evidence="6">
    <location>
        <begin position="224"/>
        <end position="233"/>
    </location>
</feature>